<sequence length="98" mass="10565">MVPIGRPLPNSALHVLDAHGEPVPPGVPGELWIGGEGVALGYAGDPEQTEERFVTRALDRGVGARPERLYRTGDIARWDAHGRVHLLGRTDGQVKLRG</sequence>
<dbReference type="InterPro" id="IPR000873">
    <property type="entry name" value="AMP-dep_synth/lig_dom"/>
</dbReference>
<organism evidence="2">
    <name type="scientific">Streptomyces sp. SID7499</name>
    <dbReference type="NCBI Taxonomy" id="2706086"/>
    <lineage>
        <taxon>Bacteria</taxon>
        <taxon>Bacillati</taxon>
        <taxon>Actinomycetota</taxon>
        <taxon>Actinomycetes</taxon>
        <taxon>Kitasatosporales</taxon>
        <taxon>Streptomycetaceae</taxon>
        <taxon>Streptomyces</taxon>
    </lineage>
</organism>
<dbReference type="PANTHER" id="PTHR45527:SF1">
    <property type="entry name" value="FATTY ACID SYNTHASE"/>
    <property type="match status" value="1"/>
</dbReference>
<dbReference type="SUPFAM" id="SSF56801">
    <property type="entry name" value="Acetyl-CoA synthetase-like"/>
    <property type="match status" value="1"/>
</dbReference>
<feature type="domain" description="AMP-dependent synthetase/ligase" evidence="1">
    <location>
        <begin position="4"/>
        <end position="42"/>
    </location>
</feature>
<feature type="non-terminal residue" evidence="2">
    <location>
        <position position="1"/>
    </location>
</feature>
<dbReference type="GO" id="GO:0005737">
    <property type="term" value="C:cytoplasm"/>
    <property type="evidence" value="ECO:0007669"/>
    <property type="project" value="TreeGrafter"/>
</dbReference>
<dbReference type="EMBL" id="JAAGMN010006318">
    <property type="protein sequence ID" value="NEE16711.1"/>
    <property type="molecule type" value="Genomic_DNA"/>
</dbReference>
<dbReference type="InterPro" id="IPR042099">
    <property type="entry name" value="ANL_N_sf"/>
</dbReference>
<feature type="non-terminal residue" evidence="2">
    <location>
        <position position="98"/>
    </location>
</feature>
<reference evidence="2" key="1">
    <citation type="submission" date="2020-01" db="EMBL/GenBank/DDBJ databases">
        <title>Insect and environment-associated Actinomycetes.</title>
        <authorList>
            <person name="Currrie C."/>
            <person name="Chevrette M."/>
            <person name="Carlson C."/>
            <person name="Stubbendieck R."/>
            <person name="Wendt-Pienkowski E."/>
        </authorList>
    </citation>
    <scope>NUCLEOTIDE SEQUENCE</scope>
    <source>
        <strain evidence="2">SID7499</strain>
    </source>
</reference>
<dbReference type="GO" id="GO:0043041">
    <property type="term" value="P:amino acid activation for nonribosomal peptide biosynthetic process"/>
    <property type="evidence" value="ECO:0007669"/>
    <property type="project" value="TreeGrafter"/>
</dbReference>
<dbReference type="Gene3D" id="3.40.50.12780">
    <property type="entry name" value="N-terminal domain of ligase-like"/>
    <property type="match status" value="1"/>
</dbReference>
<protein>
    <submittedName>
        <fullName evidence="2">Amino acid adenylation domain-containing protein</fullName>
    </submittedName>
</protein>
<evidence type="ECO:0000259" key="1">
    <source>
        <dbReference type="Pfam" id="PF00501"/>
    </source>
</evidence>
<gene>
    <name evidence="2" type="ORF">G3M58_60885</name>
</gene>
<dbReference type="Pfam" id="PF00501">
    <property type="entry name" value="AMP-binding"/>
    <property type="match status" value="1"/>
</dbReference>
<dbReference type="PANTHER" id="PTHR45527">
    <property type="entry name" value="NONRIBOSOMAL PEPTIDE SYNTHETASE"/>
    <property type="match status" value="1"/>
</dbReference>
<dbReference type="AlphaFoldDB" id="A0A6G3XG41"/>
<name>A0A6G3XG41_9ACTN</name>
<dbReference type="GO" id="GO:0044550">
    <property type="term" value="P:secondary metabolite biosynthetic process"/>
    <property type="evidence" value="ECO:0007669"/>
    <property type="project" value="TreeGrafter"/>
</dbReference>
<dbReference type="GO" id="GO:0031177">
    <property type="term" value="F:phosphopantetheine binding"/>
    <property type="evidence" value="ECO:0007669"/>
    <property type="project" value="TreeGrafter"/>
</dbReference>
<evidence type="ECO:0000313" key="2">
    <source>
        <dbReference type="EMBL" id="NEE16711.1"/>
    </source>
</evidence>
<proteinExistence type="predicted"/>
<accession>A0A6G3XG41</accession>
<comment type="caution">
    <text evidence="2">The sequence shown here is derived from an EMBL/GenBank/DDBJ whole genome shotgun (WGS) entry which is preliminary data.</text>
</comment>